<feature type="domain" description="Thioredoxin" evidence="6">
    <location>
        <begin position="1"/>
        <end position="109"/>
    </location>
</feature>
<evidence type="ECO:0000256" key="1">
    <source>
        <dbReference type="ARBA" id="ARBA00004196"/>
    </source>
</evidence>
<evidence type="ECO:0000256" key="2">
    <source>
        <dbReference type="ARBA" id="ARBA00022748"/>
    </source>
</evidence>
<keyword evidence="3" id="KW-0812">Transmembrane</keyword>
<reference evidence="8" key="1">
    <citation type="journal article" date="2019" name="Int. J. Syst. Evol. Microbiol.">
        <title>The Global Catalogue of Microorganisms (GCM) 10K type strain sequencing project: providing services to taxonomists for standard genome sequencing and annotation.</title>
        <authorList>
            <consortium name="The Broad Institute Genomics Platform"/>
            <consortium name="The Broad Institute Genome Sequencing Center for Infectious Disease"/>
            <person name="Wu L."/>
            <person name="Ma J."/>
        </authorList>
    </citation>
    <scope>NUCLEOTIDE SEQUENCE [LARGE SCALE GENOMIC DNA]</scope>
    <source>
        <strain evidence="8">WYCCWR 12678</strain>
    </source>
</reference>
<evidence type="ECO:0000313" key="8">
    <source>
        <dbReference type="Proteomes" id="UP001596002"/>
    </source>
</evidence>
<evidence type="ECO:0000259" key="6">
    <source>
        <dbReference type="PROSITE" id="PS51352"/>
    </source>
</evidence>
<dbReference type="InterPro" id="IPR013766">
    <property type="entry name" value="Thioredoxin_domain"/>
</dbReference>
<keyword evidence="4" id="KW-1015">Disulfide bond</keyword>
<evidence type="ECO:0000313" key="7">
    <source>
        <dbReference type="EMBL" id="MFC4767015.1"/>
    </source>
</evidence>
<comment type="caution">
    <text evidence="7">The sequence shown here is derived from an EMBL/GenBank/DDBJ whole genome shotgun (WGS) entry which is preliminary data.</text>
</comment>
<keyword evidence="5" id="KW-0676">Redox-active center</keyword>
<comment type="subcellular location">
    <subcellularLocation>
        <location evidence="1">Cell envelope</location>
    </subcellularLocation>
</comment>
<dbReference type="InterPro" id="IPR036249">
    <property type="entry name" value="Thioredoxin-like_sf"/>
</dbReference>
<dbReference type="EMBL" id="JBHSHC010000041">
    <property type="protein sequence ID" value="MFC4767015.1"/>
    <property type="molecule type" value="Genomic_DNA"/>
</dbReference>
<keyword evidence="3" id="KW-0735">Signal-anchor</keyword>
<proteinExistence type="predicted"/>
<dbReference type="RefSeq" id="WP_380024904.1">
    <property type="nucleotide sequence ID" value="NZ_JBHSHC010000041.1"/>
</dbReference>
<dbReference type="CDD" id="cd02966">
    <property type="entry name" value="TlpA_like_family"/>
    <property type="match status" value="1"/>
</dbReference>
<dbReference type="InterPro" id="IPR050553">
    <property type="entry name" value="Thioredoxin_ResA/DsbE_sf"/>
</dbReference>
<sequence>MNFWGSWCDPCKKEMPDLETVYQQYKDKGFVVLGVNIGESKVTAKGFMDRLGVTFPTVLDSDRNVTLNQYKVGPIPTSFFIDKKGIIQHIYTGPMSGGYIENQIQTLLSQP</sequence>
<dbReference type="Proteomes" id="UP001596002">
    <property type="component" value="Unassembled WGS sequence"/>
</dbReference>
<gene>
    <name evidence="7" type="ORF">ACFO8Q_06490</name>
</gene>
<keyword evidence="2" id="KW-0201">Cytochrome c-type biogenesis</keyword>
<dbReference type="SUPFAM" id="SSF52833">
    <property type="entry name" value="Thioredoxin-like"/>
    <property type="match status" value="1"/>
</dbReference>
<evidence type="ECO:0000256" key="4">
    <source>
        <dbReference type="ARBA" id="ARBA00023157"/>
    </source>
</evidence>
<organism evidence="7 8">
    <name type="scientific">Effusibacillus consociatus</name>
    <dbReference type="NCBI Taxonomy" id="1117041"/>
    <lineage>
        <taxon>Bacteria</taxon>
        <taxon>Bacillati</taxon>
        <taxon>Bacillota</taxon>
        <taxon>Bacilli</taxon>
        <taxon>Bacillales</taxon>
        <taxon>Alicyclobacillaceae</taxon>
        <taxon>Effusibacillus</taxon>
    </lineage>
</organism>
<name>A0ABV9Q2Y4_9BACL</name>
<dbReference type="PROSITE" id="PS51352">
    <property type="entry name" value="THIOREDOXIN_2"/>
    <property type="match status" value="1"/>
</dbReference>
<dbReference type="Gene3D" id="3.40.30.10">
    <property type="entry name" value="Glutaredoxin"/>
    <property type="match status" value="1"/>
</dbReference>
<accession>A0ABV9Q2Y4</accession>
<protein>
    <submittedName>
        <fullName evidence="7">Redoxin domain-containing protein</fullName>
    </submittedName>
</protein>
<evidence type="ECO:0000256" key="3">
    <source>
        <dbReference type="ARBA" id="ARBA00022968"/>
    </source>
</evidence>
<keyword evidence="8" id="KW-1185">Reference proteome</keyword>
<dbReference type="PANTHER" id="PTHR42852">
    <property type="entry name" value="THIOL:DISULFIDE INTERCHANGE PROTEIN DSBE"/>
    <property type="match status" value="1"/>
</dbReference>
<dbReference type="InterPro" id="IPR000866">
    <property type="entry name" value="AhpC/TSA"/>
</dbReference>
<evidence type="ECO:0000256" key="5">
    <source>
        <dbReference type="ARBA" id="ARBA00023284"/>
    </source>
</evidence>
<dbReference type="PANTHER" id="PTHR42852:SF6">
    <property type="entry name" value="THIOL:DISULFIDE INTERCHANGE PROTEIN DSBE"/>
    <property type="match status" value="1"/>
</dbReference>
<dbReference type="Pfam" id="PF00578">
    <property type="entry name" value="AhpC-TSA"/>
    <property type="match status" value="1"/>
</dbReference>